<proteinExistence type="predicted"/>
<dbReference type="OrthoDB" id="3297468at2"/>
<dbReference type="EMBL" id="FZNR01000013">
    <property type="protein sequence ID" value="SNS28081.1"/>
    <property type="molecule type" value="Genomic_DNA"/>
</dbReference>
<dbReference type="Proteomes" id="UP000198415">
    <property type="component" value="Unassembled WGS sequence"/>
</dbReference>
<feature type="domain" description="DUF4236" evidence="1">
    <location>
        <begin position="4"/>
        <end position="52"/>
    </location>
</feature>
<dbReference type="Pfam" id="PF14020">
    <property type="entry name" value="DUF4236"/>
    <property type="match status" value="1"/>
</dbReference>
<organism evidence="2 3">
    <name type="scientific">Actinoplanes regularis</name>
    <dbReference type="NCBI Taxonomy" id="52697"/>
    <lineage>
        <taxon>Bacteria</taxon>
        <taxon>Bacillati</taxon>
        <taxon>Actinomycetota</taxon>
        <taxon>Actinomycetes</taxon>
        <taxon>Micromonosporales</taxon>
        <taxon>Micromonosporaceae</taxon>
        <taxon>Actinoplanes</taxon>
    </lineage>
</organism>
<gene>
    <name evidence="2" type="ORF">SAMN06264365_11319</name>
</gene>
<evidence type="ECO:0000313" key="2">
    <source>
        <dbReference type="EMBL" id="SNS28081.1"/>
    </source>
</evidence>
<dbReference type="InterPro" id="IPR025330">
    <property type="entry name" value="DUF4236"/>
</dbReference>
<protein>
    <recommendedName>
        <fullName evidence="1">DUF4236 domain-containing protein</fullName>
    </recommendedName>
</protein>
<dbReference type="RefSeq" id="WP_089296351.1">
    <property type="nucleotide sequence ID" value="NZ_BOMU01000066.1"/>
</dbReference>
<sequence>MGLVFRSRKKFGPLILNFTENGYSSWSIKIGRWSWNSKTRAHRVDLPGPLSWKQDRSR</sequence>
<evidence type="ECO:0000313" key="3">
    <source>
        <dbReference type="Proteomes" id="UP000198415"/>
    </source>
</evidence>
<evidence type="ECO:0000259" key="1">
    <source>
        <dbReference type="Pfam" id="PF14020"/>
    </source>
</evidence>
<keyword evidence="3" id="KW-1185">Reference proteome</keyword>
<name>A0A239D8A2_9ACTN</name>
<reference evidence="2 3" key="1">
    <citation type="submission" date="2017-06" db="EMBL/GenBank/DDBJ databases">
        <authorList>
            <person name="Kim H.J."/>
            <person name="Triplett B.A."/>
        </authorList>
    </citation>
    <scope>NUCLEOTIDE SEQUENCE [LARGE SCALE GENOMIC DNA]</scope>
    <source>
        <strain evidence="2 3">DSM 43151</strain>
    </source>
</reference>
<accession>A0A239D8A2</accession>
<dbReference type="AlphaFoldDB" id="A0A239D8A2"/>